<keyword evidence="7" id="KW-1185">Reference proteome</keyword>
<dbReference type="EMBL" id="JAVFHQ010000072">
    <property type="protein sequence ID" value="KAK4540209.1"/>
    <property type="molecule type" value="Genomic_DNA"/>
</dbReference>
<dbReference type="AlphaFoldDB" id="A0AAV9J5F9"/>
<dbReference type="InterPro" id="IPR036568">
    <property type="entry name" value="GGCT-like_sf"/>
</dbReference>
<feature type="compositionally biased region" description="Pro residues" evidence="4">
    <location>
        <begin position="16"/>
        <end position="28"/>
    </location>
</feature>
<dbReference type="PANTHER" id="PTHR31544:SF4">
    <property type="entry name" value="GAMMA-GLUTAMYLCYCLOTRANSFERASE-RELATED"/>
    <property type="match status" value="1"/>
</dbReference>
<dbReference type="Proteomes" id="UP001324427">
    <property type="component" value="Unassembled WGS sequence"/>
</dbReference>
<evidence type="ECO:0000256" key="2">
    <source>
        <dbReference type="ARBA" id="ARBA00022679"/>
    </source>
</evidence>
<proteinExistence type="inferred from homology"/>
<dbReference type="PANTHER" id="PTHR31544">
    <property type="entry name" value="AIG2-LIKE PROTEIN D"/>
    <property type="match status" value="1"/>
</dbReference>
<comment type="similarity">
    <text evidence="1">Belongs to the gamma-glutamylcyclotransferase family.</text>
</comment>
<dbReference type="GO" id="GO:0016740">
    <property type="term" value="F:transferase activity"/>
    <property type="evidence" value="ECO:0007669"/>
    <property type="project" value="UniProtKB-KW"/>
</dbReference>
<sequence>METRKNDRASSQSSVPPSPPPPPPPPPAAKVSIALKVRRAPPGWAFERHVQQSAGDFTTPPAGTYFFYGTLQDPGILGEVLGLPSPPLLRPAYLIGHDLKLWGQYPAMANGSAGTVVEGSAFNVADEAAAGKLACYETKNYQPAPCIIRFRDGGDQIEGYAFRFCGNPNDLSEGSFDLALWLQRMGR</sequence>
<dbReference type="Pfam" id="PF06094">
    <property type="entry name" value="GGACT"/>
    <property type="match status" value="1"/>
</dbReference>
<evidence type="ECO:0000259" key="5">
    <source>
        <dbReference type="Pfam" id="PF06094"/>
    </source>
</evidence>
<gene>
    <name evidence="6" type="ORF">LTR36_009707</name>
</gene>
<dbReference type="InterPro" id="IPR009288">
    <property type="entry name" value="AIG2-like_dom"/>
</dbReference>
<feature type="region of interest" description="Disordered" evidence="4">
    <location>
        <begin position="1"/>
        <end position="29"/>
    </location>
</feature>
<dbReference type="SUPFAM" id="SSF110857">
    <property type="entry name" value="Gamma-glutamyl cyclotransferase-like"/>
    <property type="match status" value="1"/>
</dbReference>
<protein>
    <recommendedName>
        <fullName evidence="3">Putative gamma-glutamylcyclotransferase</fullName>
    </recommendedName>
</protein>
<evidence type="ECO:0000256" key="3">
    <source>
        <dbReference type="ARBA" id="ARBA00030602"/>
    </source>
</evidence>
<dbReference type="InterPro" id="IPR013024">
    <property type="entry name" value="GGCT-like"/>
</dbReference>
<dbReference type="Gene3D" id="3.10.490.10">
    <property type="entry name" value="Gamma-glutamyl cyclotransferase-like"/>
    <property type="match status" value="1"/>
</dbReference>
<dbReference type="CDD" id="cd06661">
    <property type="entry name" value="GGCT_like"/>
    <property type="match status" value="1"/>
</dbReference>
<keyword evidence="2" id="KW-0808">Transferase</keyword>
<evidence type="ECO:0000313" key="6">
    <source>
        <dbReference type="EMBL" id="KAK4540209.1"/>
    </source>
</evidence>
<evidence type="ECO:0000256" key="4">
    <source>
        <dbReference type="SAM" id="MobiDB-lite"/>
    </source>
</evidence>
<name>A0AAV9J5F9_9PEZI</name>
<organism evidence="6 7">
    <name type="scientific">Oleoguttula mirabilis</name>
    <dbReference type="NCBI Taxonomy" id="1507867"/>
    <lineage>
        <taxon>Eukaryota</taxon>
        <taxon>Fungi</taxon>
        <taxon>Dikarya</taxon>
        <taxon>Ascomycota</taxon>
        <taxon>Pezizomycotina</taxon>
        <taxon>Dothideomycetes</taxon>
        <taxon>Dothideomycetidae</taxon>
        <taxon>Mycosphaerellales</taxon>
        <taxon>Teratosphaeriaceae</taxon>
        <taxon>Oleoguttula</taxon>
    </lineage>
</organism>
<evidence type="ECO:0000313" key="7">
    <source>
        <dbReference type="Proteomes" id="UP001324427"/>
    </source>
</evidence>
<comment type="caution">
    <text evidence="6">The sequence shown here is derived from an EMBL/GenBank/DDBJ whole genome shotgun (WGS) entry which is preliminary data.</text>
</comment>
<reference evidence="6 7" key="1">
    <citation type="submission" date="2021-11" db="EMBL/GenBank/DDBJ databases">
        <title>Black yeast isolated from Biological Soil Crust.</title>
        <authorList>
            <person name="Kurbessoian T."/>
        </authorList>
    </citation>
    <scope>NUCLEOTIDE SEQUENCE [LARGE SCALE GENOMIC DNA]</scope>
    <source>
        <strain evidence="6 7">CCFEE 5522</strain>
    </source>
</reference>
<dbReference type="InterPro" id="IPR045038">
    <property type="entry name" value="AIG2-like"/>
</dbReference>
<evidence type="ECO:0000256" key="1">
    <source>
        <dbReference type="ARBA" id="ARBA00008861"/>
    </source>
</evidence>
<accession>A0AAV9J5F9</accession>
<feature type="domain" description="Gamma-glutamylcyclotransferase AIG2-like" evidence="5">
    <location>
        <begin position="65"/>
        <end position="165"/>
    </location>
</feature>